<sequence>MKLDRASKNDSGEYSIEVHNAKGRWQWNSTIQLIIQAPLSKPVISQLCLPHGEVRVSCSSDGDVTEYNWTLGHKPLDGGVAYLKDEKDTVILKKNVPENITCSVRNHVSHNYTMVRRFACPAQTCTLANGTEVTVSVKTGEDFQPLLNIKEVLISVGGSEPVSAVCNWEEINQDTSTGVICEGIIFLSLAICAVIMVFVLASGMYCLNRKRNRTGITGEGDNHTQELVYTEIVCRSRVKVGRGKEKEQETTTIYEKITAPGTLDHTRGRAHGQEDVVYARVQNKQNQPITEQMP</sequence>
<reference evidence="2" key="1">
    <citation type="submission" date="2021-01" db="EMBL/GenBank/DDBJ databases">
        <title>A chromosome-scale assembly of European eel, Anguilla anguilla.</title>
        <authorList>
            <person name="Henkel C."/>
            <person name="Jong-Raadsen S.A."/>
            <person name="Dufour S."/>
            <person name="Weltzien F.-A."/>
            <person name="Palstra A.P."/>
            <person name="Pelster B."/>
            <person name="Spaink H.P."/>
            <person name="Van Den Thillart G.E."/>
            <person name="Jansen H."/>
            <person name="Zahm M."/>
            <person name="Klopp C."/>
            <person name="Cedric C."/>
            <person name="Louis A."/>
            <person name="Berthelot C."/>
            <person name="Parey E."/>
            <person name="Roest Crollius H."/>
            <person name="Montfort J."/>
            <person name="Robinson-Rechavi M."/>
            <person name="Bucao C."/>
            <person name="Bouchez O."/>
            <person name="Gislard M."/>
            <person name="Lluch J."/>
            <person name="Milhes M."/>
            <person name="Lampietro C."/>
            <person name="Lopez Roques C."/>
            <person name="Donnadieu C."/>
            <person name="Braasch I."/>
            <person name="Desvignes T."/>
            <person name="Postlethwait J."/>
            <person name="Bobe J."/>
            <person name="Guiguen Y."/>
            <person name="Dirks R."/>
        </authorList>
    </citation>
    <scope>NUCLEOTIDE SEQUENCE</scope>
    <source>
        <strain evidence="2">Tag_6206</strain>
        <tissue evidence="2">Liver</tissue>
    </source>
</reference>
<feature type="transmembrane region" description="Helical" evidence="1">
    <location>
        <begin position="184"/>
        <end position="207"/>
    </location>
</feature>
<accession>A0A9D3M810</accession>
<dbReference type="Proteomes" id="UP001044222">
    <property type="component" value="Chromosome 8"/>
</dbReference>
<evidence type="ECO:0000313" key="2">
    <source>
        <dbReference type="EMBL" id="KAG5844186.1"/>
    </source>
</evidence>
<gene>
    <name evidence="2" type="ORF">ANANG_G00159290</name>
</gene>
<organism evidence="2 3">
    <name type="scientific">Anguilla anguilla</name>
    <name type="common">European freshwater eel</name>
    <name type="synonym">Muraena anguilla</name>
    <dbReference type="NCBI Taxonomy" id="7936"/>
    <lineage>
        <taxon>Eukaryota</taxon>
        <taxon>Metazoa</taxon>
        <taxon>Chordata</taxon>
        <taxon>Craniata</taxon>
        <taxon>Vertebrata</taxon>
        <taxon>Euteleostomi</taxon>
        <taxon>Actinopterygii</taxon>
        <taxon>Neopterygii</taxon>
        <taxon>Teleostei</taxon>
        <taxon>Anguilliformes</taxon>
        <taxon>Anguillidae</taxon>
        <taxon>Anguilla</taxon>
    </lineage>
</organism>
<comment type="caution">
    <text evidence="2">The sequence shown here is derived from an EMBL/GenBank/DDBJ whole genome shotgun (WGS) entry which is preliminary data.</text>
</comment>
<dbReference type="AlphaFoldDB" id="A0A9D3M810"/>
<protein>
    <recommendedName>
        <fullName evidence="4">Ig-like domain-containing protein</fullName>
    </recommendedName>
</protein>
<evidence type="ECO:0000313" key="3">
    <source>
        <dbReference type="Proteomes" id="UP001044222"/>
    </source>
</evidence>
<evidence type="ECO:0000256" key="1">
    <source>
        <dbReference type="SAM" id="Phobius"/>
    </source>
</evidence>
<keyword evidence="1" id="KW-0472">Membrane</keyword>
<evidence type="ECO:0008006" key="4">
    <source>
        <dbReference type="Google" id="ProtNLM"/>
    </source>
</evidence>
<keyword evidence="3" id="KW-1185">Reference proteome</keyword>
<proteinExistence type="predicted"/>
<name>A0A9D3M810_ANGAN</name>
<keyword evidence="1" id="KW-1133">Transmembrane helix</keyword>
<keyword evidence="1" id="KW-0812">Transmembrane</keyword>
<dbReference type="EMBL" id="JAFIRN010000008">
    <property type="protein sequence ID" value="KAG5844186.1"/>
    <property type="molecule type" value="Genomic_DNA"/>
</dbReference>